<comment type="caution">
    <text evidence="1">The sequence shown here is derived from an EMBL/GenBank/DDBJ whole genome shotgun (WGS) entry which is preliminary data.</text>
</comment>
<accession>A0A5J4TF94</accession>
<evidence type="ECO:0000313" key="2">
    <source>
        <dbReference type="Proteomes" id="UP000324800"/>
    </source>
</evidence>
<organism evidence="1 2">
    <name type="scientific">Streblomastix strix</name>
    <dbReference type="NCBI Taxonomy" id="222440"/>
    <lineage>
        <taxon>Eukaryota</taxon>
        <taxon>Metamonada</taxon>
        <taxon>Preaxostyla</taxon>
        <taxon>Oxymonadida</taxon>
        <taxon>Streblomastigidae</taxon>
        <taxon>Streblomastix</taxon>
    </lineage>
</organism>
<name>A0A5J4TF94_9EUKA</name>
<dbReference type="AlphaFoldDB" id="A0A5J4TF94"/>
<proteinExistence type="predicted"/>
<feature type="non-terminal residue" evidence="1">
    <location>
        <position position="277"/>
    </location>
</feature>
<dbReference type="EMBL" id="SNRW01033182">
    <property type="protein sequence ID" value="KAA6356320.1"/>
    <property type="molecule type" value="Genomic_DNA"/>
</dbReference>
<evidence type="ECO:0000313" key="1">
    <source>
        <dbReference type="EMBL" id="KAA6356320.1"/>
    </source>
</evidence>
<reference evidence="1 2" key="1">
    <citation type="submission" date="2019-03" db="EMBL/GenBank/DDBJ databases">
        <title>Single cell metagenomics reveals metabolic interactions within the superorganism composed of flagellate Streblomastix strix and complex community of Bacteroidetes bacteria on its surface.</title>
        <authorList>
            <person name="Treitli S.C."/>
            <person name="Kolisko M."/>
            <person name="Husnik F."/>
            <person name="Keeling P."/>
            <person name="Hampl V."/>
        </authorList>
    </citation>
    <scope>NUCLEOTIDE SEQUENCE [LARGE SCALE GENOMIC DNA]</scope>
    <source>
        <strain evidence="1">ST1C</strain>
    </source>
</reference>
<sequence length="277" mass="32631">MLDNLESILKNKGLKLHLRIYKNGWDIAQCIHRCISRYQLAQGTYHQFDNMSVMLQYFQDFPLNLIPGSTLCYLIEDQELIEYRDQVIPEWSYTWREYPSVNDGNPIRTFNTWNEMESYYENNPIFYGLFESELYTYVYNGMTYQLYYFDRTQNDWGNGSVNTAPYYYYTPNVYGTYLDVQSWLDTEPSLTTYNCIIYLEETNRLYELISMTETSTYTTSIPDSTPDSITTFSSDPLPADYNPPFETFGWAPYFDAQIPSSILIMASVDILRRLSPA</sequence>
<protein>
    <submittedName>
        <fullName evidence="1">Uncharacterized protein</fullName>
    </submittedName>
</protein>
<gene>
    <name evidence="1" type="ORF">EZS28_048153</name>
</gene>
<dbReference type="Proteomes" id="UP000324800">
    <property type="component" value="Unassembled WGS sequence"/>
</dbReference>